<evidence type="ECO:0008006" key="3">
    <source>
        <dbReference type="Google" id="ProtNLM"/>
    </source>
</evidence>
<dbReference type="RefSeq" id="WP_345081311.1">
    <property type="nucleotide sequence ID" value="NZ_BAABFA010000010.1"/>
</dbReference>
<gene>
    <name evidence="1" type="ORF">GCM10023093_16190</name>
</gene>
<name>A0ABP8NF85_9BACT</name>
<evidence type="ECO:0000313" key="1">
    <source>
        <dbReference type="EMBL" id="GAA4464905.1"/>
    </source>
</evidence>
<sequence length="65" mass="7896">MILTIEHIKKVITDYFAQKPVKRVWLFGSYARVEADEIAMWMCWWTIKPFIDTDKQIIYERDASR</sequence>
<accession>A0ABP8NF85</accession>
<dbReference type="InterPro" id="IPR043519">
    <property type="entry name" value="NT_sf"/>
</dbReference>
<reference evidence="2" key="1">
    <citation type="journal article" date="2019" name="Int. J. Syst. Evol. Microbiol.">
        <title>The Global Catalogue of Microorganisms (GCM) 10K type strain sequencing project: providing services to taxonomists for standard genome sequencing and annotation.</title>
        <authorList>
            <consortium name="The Broad Institute Genomics Platform"/>
            <consortium name="The Broad Institute Genome Sequencing Center for Infectious Disease"/>
            <person name="Wu L."/>
            <person name="Ma J."/>
        </authorList>
    </citation>
    <scope>NUCLEOTIDE SEQUENCE [LARGE SCALE GENOMIC DNA]</scope>
    <source>
        <strain evidence="2">JCM 32105</strain>
    </source>
</reference>
<protein>
    <recommendedName>
        <fullName evidence="3">Nucleotidyltransferase domain-containing protein</fullName>
    </recommendedName>
</protein>
<dbReference type="EMBL" id="BAABFA010000010">
    <property type="protein sequence ID" value="GAA4464905.1"/>
    <property type="molecule type" value="Genomic_DNA"/>
</dbReference>
<proteinExistence type="predicted"/>
<dbReference type="Gene3D" id="3.30.460.10">
    <property type="entry name" value="Beta Polymerase, domain 2"/>
    <property type="match status" value="1"/>
</dbReference>
<keyword evidence="2" id="KW-1185">Reference proteome</keyword>
<dbReference type="Proteomes" id="UP001500067">
    <property type="component" value="Unassembled WGS sequence"/>
</dbReference>
<evidence type="ECO:0000313" key="2">
    <source>
        <dbReference type="Proteomes" id="UP001500067"/>
    </source>
</evidence>
<comment type="caution">
    <text evidence="1">The sequence shown here is derived from an EMBL/GenBank/DDBJ whole genome shotgun (WGS) entry which is preliminary data.</text>
</comment>
<organism evidence="1 2">
    <name type="scientific">Nemorincola caseinilytica</name>
    <dbReference type="NCBI Taxonomy" id="2054315"/>
    <lineage>
        <taxon>Bacteria</taxon>
        <taxon>Pseudomonadati</taxon>
        <taxon>Bacteroidota</taxon>
        <taxon>Chitinophagia</taxon>
        <taxon>Chitinophagales</taxon>
        <taxon>Chitinophagaceae</taxon>
        <taxon>Nemorincola</taxon>
    </lineage>
</organism>